<evidence type="ECO:0000313" key="2">
    <source>
        <dbReference type="Proteomes" id="UP000029558"/>
    </source>
</evidence>
<dbReference type="AlphaFoldDB" id="A0AAC8ZQ14"/>
<accession>A0AAC8ZQ14</accession>
<dbReference type="Proteomes" id="UP000029558">
    <property type="component" value="Plasmid pPSB1-2"/>
</dbReference>
<proteinExistence type="predicted"/>
<keyword evidence="1" id="KW-0614">Plasmid</keyword>
<gene>
    <name evidence="1" type="ORF">KU39_2p5</name>
</gene>
<dbReference type="RefSeq" id="WP_017377662.1">
    <property type="nucleotide sequence ID" value="NZ_CP012510.1"/>
</dbReference>
<geneLocation type="plasmid" evidence="1 2">
    <name>pPSB1-2</name>
</geneLocation>
<evidence type="ECO:0000313" key="1">
    <source>
        <dbReference type="EMBL" id="ALB24408.1"/>
    </source>
</evidence>
<sequence length="104" mass="11730">MALTRKFKETIKARAESDVEFRRSLLIEAVNLFLEGEVDTAKFMLRDYINATVSFEKVGEAVDKNPKSIQRMLGPSGNPSTKSLFEVIAFLQKKEKLHLKVGLA</sequence>
<name>A0AAC8ZQ14_PISSA</name>
<dbReference type="EMBL" id="CP012510">
    <property type="protein sequence ID" value="ALB24408.1"/>
    <property type="molecule type" value="Genomic_DNA"/>
</dbReference>
<reference evidence="1 2" key="1">
    <citation type="journal article" date="2014" name="Genome Announc.">
        <title>Comparative Genome Analysis of Two Isolates of the Fish Pathogen Piscirickettsia salmonis from Different Hosts Reveals Major Differences in Virulence-Associated Secretion Systems.</title>
        <authorList>
            <person name="Bohle H."/>
            <person name="Henriquez P."/>
            <person name="Grothusen H."/>
            <person name="Navas E."/>
            <person name="Sandoval A."/>
            <person name="Bustamante F."/>
            <person name="Bustos P."/>
            <person name="Mancilla M."/>
        </authorList>
    </citation>
    <scope>NUCLEOTIDE SEQUENCE [LARGE SCALE GENOMIC DNA]</scope>
    <source>
        <strain evidence="2">B1-32597</strain>
    </source>
</reference>
<protein>
    <submittedName>
        <fullName evidence="1">Transcriptional regulator</fullName>
    </submittedName>
</protein>
<organism evidence="1 2">
    <name type="scientific">Piscirickettsia salmonis</name>
    <dbReference type="NCBI Taxonomy" id="1238"/>
    <lineage>
        <taxon>Bacteria</taxon>
        <taxon>Pseudomonadati</taxon>
        <taxon>Pseudomonadota</taxon>
        <taxon>Gammaproteobacteria</taxon>
        <taxon>Thiotrichales</taxon>
        <taxon>Piscirickettsiaceae</taxon>
        <taxon>Piscirickettsia</taxon>
    </lineage>
</organism>